<keyword evidence="1" id="KW-0812">Transmembrane</keyword>
<dbReference type="InterPro" id="IPR028087">
    <property type="entry name" value="Tad_N"/>
</dbReference>
<name>A0ABU5VUV8_9BACT</name>
<sequence>MIKSNRGQLSIFMGIALILVMGMLAFIINIGLFVKAKINLQNAVDAAAFSGAAVQARQLTNIANVNWEMRNTYKEWMFKYYILGQMGLVKGNNNLSDSALGSNASVSFLLRTPSVAGTASSVGFDKYNVPSICVHNNSSTDICPIYALPGIPRFPAIGVAGITEIHEAFVNKLVEEKGENCSARTQINFLAALSWAYSSGLKELPGAPLIATNRTGAWPEALELAMRMRNLEMIVNRPPVAELNRTNIGTFANVGAEIGLNERPVKAFMSAFRNIGGGKYKDKLNDNSASSGNGVDELAATFKLTELAPQPYQAAEQSVSGFLIPSSFTYPGEASFTALTKHYLDLQAVPVNFATMFTTFATTRNEFEPSVDSEASCFVSKSAMPVPGYLMGFVKNPTVLTYYAVKGEAEFTGLFFPRLTEGQAGSFKLTAYAAAKPFGGRIGPKLFGFLDGDRAVVPRADDNGRSRSYISGIRVELSTKFKPGMPIPPSESFWANDLTSVVGGVPGTNPQISYGIPNMIYDFNSDKELEDQNTGGSQGIQTVRAQMTASMSTSERRGLYNSYQIKALKQALGGDFTGRNMTSNDLMKALVTARRVTKYDAANYMIPDFVRGATSGETPNAYPTVKADPNPVPGGKGAFYKLFAPLVGSELLYKTNNEVGTIVLSYMKANDKAIEVYLEALLQVAQGIYELPSGVNNKTNINALAARSIHANAGISTSPTPPALVSADPMDATASTCAKDMASKFNHFFRGRNTQCGIVPLENLMIEYIDKKNTGDGKLYYLSTYLNELDQEQIMTAYYPSPRQGAAADRVAQAISPIGTTSATIRYSTRRNFYSTKFIPLSKLFASSNDYKEDVFLESDTKSPPDMQNMILQNAIQADSTTGLNNSYYLDF</sequence>
<feature type="domain" description="Putative Flp pilus-assembly TadG-like N-terminal" evidence="2">
    <location>
        <begin position="7"/>
        <end position="53"/>
    </location>
</feature>
<accession>A0ABU5VUV8</accession>
<dbReference type="EMBL" id="JAYGJQ010000002">
    <property type="protein sequence ID" value="MEA9356830.1"/>
    <property type="molecule type" value="Genomic_DNA"/>
</dbReference>
<dbReference type="Proteomes" id="UP001302274">
    <property type="component" value="Unassembled WGS sequence"/>
</dbReference>
<evidence type="ECO:0000259" key="2">
    <source>
        <dbReference type="Pfam" id="PF13400"/>
    </source>
</evidence>
<protein>
    <submittedName>
        <fullName evidence="3">Tad domain-containing protein</fullName>
    </submittedName>
</protein>
<evidence type="ECO:0000313" key="3">
    <source>
        <dbReference type="EMBL" id="MEA9356830.1"/>
    </source>
</evidence>
<keyword evidence="1" id="KW-0472">Membrane</keyword>
<dbReference type="Pfam" id="PF13400">
    <property type="entry name" value="Tad"/>
    <property type="match status" value="1"/>
</dbReference>
<gene>
    <name evidence="3" type="ORF">SHI21_11465</name>
</gene>
<proteinExistence type="predicted"/>
<evidence type="ECO:0000256" key="1">
    <source>
        <dbReference type="SAM" id="Phobius"/>
    </source>
</evidence>
<organism evidence="3 4">
    <name type="scientific">Bacteriovorax antarcticus</name>
    <dbReference type="NCBI Taxonomy" id="3088717"/>
    <lineage>
        <taxon>Bacteria</taxon>
        <taxon>Pseudomonadati</taxon>
        <taxon>Bdellovibrionota</taxon>
        <taxon>Bacteriovoracia</taxon>
        <taxon>Bacteriovoracales</taxon>
        <taxon>Bacteriovoracaceae</taxon>
        <taxon>Bacteriovorax</taxon>
    </lineage>
</organism>
<feature type="transmembrane region" description="Helical" evidence="1">
    <location>
        <begin position="12"/>
        <end position="34"/>
    </location>
</feature>
<evidence type="ECO:0000313" key="4">
    <source>
        <dbReference type="Proteomes" id="UP001302274"/>
    </source>
</evidence>
<keyword evidence="1" id="KW-1133">Transmembrane helix</keyword>
<reference evidence="3 4" key="1">
    <citation type="submission" date="2023-11" db="EMBL/GenBank/DDBJ databases">
        <title>A Novel Polar Bacteriovorax (B. antarcticus) Isolated from the Biocrust in Antarctica.</title>
        <authorList>
            <person name="Mun W."/>
            <person name="Choi S.Y."/>
            <person name="Mitchell R.J."/>
        </authorList>
    </citation>
    <scope>NUCLEOTIDE SEQUENCE [LARGE SCALE GENOMIC DNA]</scope>
    <source>
        <strain evidence="3 4">PP10</strain>
    </source>
</reference>
<comment type="caution">
    <text evidence="3">The sequence shown here is derived from an EMBL/GenBank/DDBJ whole genome shotgun (WGS) entry which is preliminary data.</text>
</comment>
<dbReference type="RefSeq" id="WP_323576725.1">
    <property type="nucleotide sequence ID" value="NZ_JAYGJQ010000002.1"/>
</dbReference>
<keyword evidence="4" id="KW-1185">Reference proteome</keyword>